<evidence type="ECO:0000313" key="5">
    <source>
        <dbReference type="EMBL" id="LAC21617.1"/>
    </source>
</evidence>
<sequence>MQDSGKQNFLIDGFPRNQNNLEGWNKQMGEKANLKFVLFFNCPLEVCTQRCMDRGAAGSGRSDDNMESLKKRFDTYMNATMPIIDHYEKLNLVKKIQADKTSDEIFSEVKKLFQ</sequence>
<dbReference type="Gene3D" id="3.40.50.300">
    <property type="entry name" value="P-loop containing nucleotide triphosphate hydrolases"/>
    <property type="match status" value="1"/>
</dbReference>
<evidence type="ECO:0000256" key="2">
    <source>
        <dbReference type="ARBA" id="ARBA00022741"/>
    </source>
</evidence>
<dbReference type="InterPro" id="IPR027417">
    <property type="entry name" value="P-loop_NTPase"/>
</dbReference>
<keyword evidence="1 4" id="KW-0808">Transferase</keyword>
<dbReference type="InterPro" id="IPR033690">
    <property type="entry name" value="Adenylat_kinase_CS"/>
</dbReference>
<name>A0A6A7FSQ5_9CRUS</name>
<dbReference type="AlphaFoldDB" id="A0A6A7FSQ5"/>
<dbReference type="PRINTS" id="PR00094">
    <property type="entry name" value="ADENYLTKNASE"/>
</dbReference>
<dbReference type="SUPFAM" id="SSF52540">
    <property type="entry name" value="P-loop containing nucleoside triphosphate hydrolases"/>
    <property type="match status" value="1"/>
</dbReference>
<accession>A0A6A7FSQ5</accession>
<dbReference type="PROSITE" id="PS00113">
    <property type="entry name" value="ADENYLATE_KINASE"/>
    <property type="match status" value="1"/>
</dbReference>
<organism evidence="5">
    <name type="scientific">Hirondellea gigas</name>
    <dbReference type="NCBI Taxonomy" id="1518452"/>
    <lineage>
        <taxon>Eukaryota</taxon>
        <taxon>Metazoa</taxon>
        <taxon>Ecdysozoa</taxon>
        <taxon>Arthropoda</taxon>
        <taxon>Crustacea</taxon>
        <taxon>Multicrustacea</taxon>
        <taxon>Malacostraca</taxon>
        <taxon>Eumalacostraca</taxon>
        <taxon>Peracarida</taxon>
        <taxon>Amphipoda</taxon>
        <taxon>Amphilochidea</taxon>
        <taxon>Lysianassida</taxon>
        <taxon>Lysianassidira</taxon>
        <taxon>Lysianassoidea</taxon>
        <taxon>Lysianassidae</taxon>
        <taxon>Hirondellea</taxon>
    </lineage>
</organism>
<keyword evidence="3 4" id="KW-0418">Kinase</keyword>
<reference evidence="5" key="1">
    <citation type="submission" date="2017-11" db="EMBL/GenBank/DDBJ databases">
        <title>The sensing device of the deep-sea amphipod.</title>
        <authorList>
            <person name="Kobayashi H."/>
            <person name="Nagahama T."/>
            <person name="Arai W."/>
            <person name="Sasagawa Y."/>
            <person name="Umeda M."/>
            <person name="Hayashi T."/>
            <person name="Nikaido I."/>
            <person name="Watanabe H."/>
            <person name="Oguri K."/>
            <person name="Kitazato H."/>
            <person name="Fujioka K."/>
            <person name="Kido Y."/>
            <person name="Takami H."/>
        </authorList>
    </citation>
    <scope>NUCLEOTIDE SEQUENCE</scope>
    <source>
        <tissue evidence="5">Whole body</tissue>
    </source>
</reference>
<dbReference type="InterPro" id="IPR000850">
    <property type="entry name" value="Adenylat/UMP-CMP_kin"/>
</dbReference>
<dbReference type="GO" id="GO:0005524">
    <property type="term" value="F:ATP binding"/>
    <property type="evidence" value="ECO:0007669"/>
    <property type="project" value="InterPro"/>
</dbReference>
<protein>
    <submittedName>
        <fullName evidence="5">UMP-CMP kinase-like</fullName>
    </submittedName>
</protein>
<dbReference type="GO" id="GO:0019205">
    <property type="term" value="F:nucleobase-containing compound kinase activity"/>
    <property type="evidence" value="ECO:0007669"/>
    <property type="project" value="InterPro"/>
</dbReference>
<comment type="similarity">
    <text evidence="4">Belongs to the adenylate kinase family.</text>
</comment>
<evidence type="ECO:0000256" key="1">
    <source>
        <dbReference type="ARBA" id="ARBA00022679"/>
    </source>
</evidence>
<keyword evidence="2" id="KW-0547">Nucleotide-binding</keyword>
<evidence type="ECO:0000256" key="3">
    <source>
        <dbReference type="ARBA" id="ARBA00022777"/>
    </source>
</evidence>
<dbReference type="PANTHER" id="PTHR23359">
    <property type="entry name" value="NUCLEOTIDE KINASE"/>
    <property type="match status" value="1"/>
</dbReference>
<dbReference type="EMBL" id="IACT01002332">
    <property type="protein sequence ID" value="LAC21617.1"/>
    <property type="molecule type" value="mRNA"/>
</dbReference>
<evidence type="ECO:0000256" key="4">
    <source>
        <dbReference type="RuleBase" id="RU003330"/>
    </source>
</evidence>
<proteinExistence type="evidence at transcript level"/>
<dbReference type="GO" id="GO:0006139">
    <property type="term" value="P:nucleobase-containing compound metabolic process"/>
    <property type="evidence" value="ECO:0007669"/>
    <property type="project" value="InterPro"/>
</dbReference>
<dbReference type="CDD" id="cd01428">
    <property type="entry name" value="ADK"/>
    <property type="match status" value="1"/>
</dbReference>
<dbReference type="Pfam" id="PF00406">
    <property type="entry name" value="ADK"/>
    <property type="match status" value="1"/>
</dbReference>